<keyword evidence="2" id="KW-1003">Cell membrane</keyword>
<dbReference type="Gene3D" id="1.20.1250.20">
    <property type="entry name" value="MFS general substrate transporter like domains"/>
    <property type="match status" value="1"/>
</dbReference>
<dbReference type="PANTHER" id="PTHR23513:SF11">
    <property type="entry name" value="STAPHYLOFERRIN A TRANSPORTER"/>
    <property type="match status" value="1"/>
</dbReference>
<dbReference type="Proteomes" id="UP001589646">
    <property type="component" value="Unassembled WGS sequence"/>
</dbReference>
<comment type="caution">
    <text evidence="7">The sequence shown here is derived from an EMBL/GenBank/DDBJ whole genome shotgun (WGS) entry which is preliminary data.</text>
</comment>
<feature type="transmembrane region" description="Helical" evidence="6">
    <location>
        <begin position="251"/>
        <end position="275"/>
    </location>
</feature>
<sequence length="445" mass="44716">MRRPVPNDGWTIHRSKGSPVECNASSQVLSYLRNVTFVKKRYAMGGYAVGATAARTGDEMSGPALLLAGVAITGSVSTASSLLAGIMISAAIGGPVFGVLLDRATRPGRLLAWALGVYAAGLAAILASLGRLPVVVTILIAVCVGLLGPALSGGWTSQLPRVATGEQLPRANALDAMTFNLASLVGPALAGIVAGVWGASAGVVVSAALICSALPSALTLPAIPKANSRPSPSVASALAAGIRAIVRSRELARATTTSVISCAGQGMLIACIPLLGESLGVAGYGAILLSVTAASALVANAILARHPRLLSPDTIIWCSTIVLAVALVLLATGRPALLITAMVLAGIGEGPQLTALFAIRHREAPGHLRGQIFTTGASLKITGFALGAGIAGPVADWSPSGALLTAAGTQVLAALGFAWHSRAHPRAIVTCSPELPGAPVEPDDR</sequence>
<keyword evidence="3 6" id="KW-0812">Transmembrane</keyword>
<evidence type="ECO:0000313" key="7">
    <source>
        <dbReference type="EMBL" id="MFB9526437.1"/>
    </source>
</evidence>
<feature type="transmembrane region" description="Helical" evidence="6">
    <location>
        <begin position="401"/>
        <end position="419"/>
    </location>
</feature>
<feature type="transmembrane region" description="Helical" evidence="6">
    <location>
        <begin position="338"/>
        <end position="359"/>
    </location>
</feature>
<reference evidence="7 8" key="1">
    <citation type="submission" date="2024-09" db="EMBL/GenBank/DDBJ databases">
        <authorList>
            <person name="Sun Q."/>
            <person name="Mori K."/>
        </authorList>
    </citation>
    <scope>NUCLEOTIDE SEQUENCE [LARGE SCALE GENOMIC DNA]</scope>
    <source>
        <strain evidence="7 8">JCM 3323</strain>
    </source>
</reference>
<evidence type="ECO:0000256" key="6">
    <source>
        <dbReference type="SAM" id="Phobius"/>
    </source>
</evidence>
<keyword evidence="5 6" id="KW-0472">Membrane</keyword>
<feature type="transmembrane region" description="Helical" evidence="6">
    <location>
        <begin position="315"/>
        <end position="332"/>
    </location>
</feature>
<dbReference type="Pfam" id="PF07690">
    <property type="entry name" value="MFS_1"/>
    <property type="match status" value="1"/>
</dbReference>
<feature type="transmembrane region" description="Helical" evidence="6">
    <location>
        <begin position="135"/>
        <end position="155"/>
    </location>
</feature>
<dbReference type="SUPFAM" id="SSF103473">
    <property type="entry name" value="MFS general substrate transporter"/>
    <property type="match status" value="1"/>
</dbReference>
<feature type="transmembrane region" description="Helical" evidence="6">
    <location>
        <begin position="371"/>
        <end position="395"/>
    </location>
</feature>
<dbReference type="InterPro" id="IPR036259">
    <property type="entry name" value="MFS_trans_sf"/>
</dbReference>
<evidence type="ECO:0000256" key="2">
    <source>
        <dbReference type="ARBA" id="ARBA00022475"/>
    </source>
</evidence>
<feature type="transmembrane region" description="Helical" evidence="6">
    <location>
        <begin position="203"/>
        <end position="223"/>
    </location>
</feature>
<dbReference type="CDD" id="cd06173">
    <property type="entry name" value="MFS_MefA_like"/>
    <property type="match status" value="1"/>
</dbReference>
<feature type="transmembrane region" description="Helical" evidence="6">
    <location>
        <begin position="65"/>
        <end position="98"/>
    </location>
</feature>
<proteinExistence type="predicted"/>
<keyword evidence="4 6" id="KW-1133">Transmembrane helix</keyword>
<feature type="transmembrane region" description="Helical" evidence="6">
    <location>
        <begin position="110"/>
        <end position="129"/>
    </location>
</feature>
<evidence type="ECO:0000313" key="8">
    <source>
        <dbReference type="Proteomes" id="UP001589646"/>
    </source>
</evidence>
<evidence type="ECO:0000256" key="4">
    <source>
        <dbReference type="ARBA" id="ARBA00022989"/>
    </source>
</evidence>
<feature type="transmembrane region" description="Helical" evidence="6">
    <location>
        <begin position="176"/>
        <end position="197"/>
    </location>
</feature>
<organism evidence="7 8">
    <name type="scientific">Nonomuraea roseola</name>
    <dbReference type="NCBI Taxonomy" id="46179"/>
    <lineage>
        <taxon>Bacteria</taxon>
        <taxon>Bacillati</taxon>
        <taxon>Actinomycetota</taxon>
        <taxon>Actinomycetes</taxon>
        <taxon>Streptosporangiales</taxon>
        <taxon>Streptosporangiaceae</taxon>
        <taxon>Nonomuraea</taxon>
    </lineage>
</organism>
<evidence type="ECO:0000256" key="3">
    <source>
        <dbReference type="ARBA" id="ARBA00022692"/>
    </source>
</evidence>
<protein>
    <submittedName>
        <fullName evidence="7">MFS transporter</fullName>
    </submittedName>
</protein>
<evidence type="ECO:0000256" key="1">
    <source>
        <dbReference type="ARBA" id="ARBA00004651"/>
    </source>
</evidence>
<name>A0ABV5PT81_9ACTN</name>
<accession>A0ABV5PT81</accession>
<dbReference type="EMBL" id="JBHMCE010000002">
    <property type="protein sequence ID" value="MFB9526437.1"/>
    <property type="molecule type" value="Genomic_DNA"/>
</dbReference>
<dbReference type="RefSeq" id="WP_346123483.1">
    <property type="nucleotide sequence ID" value="NZ_BAAAXC010000014.1"/>
</dbReference>
<keyword evidence="8" id="KW-1185">Reference proteome</keyword>
<feature type="transmembrane region" description="Helical" evidence="6">
    <location>
        <begin position="281"/>
        <end position="303"/>
    </location>
</feature>
<dbReference type="PANTHER" id="PTHR23513">
    <property type="entry name" value="INTEGRAL MEMBRANE EFFLUX PROTEIN-RELATED"/>
    <property type="match status" value="1"/>
</dbReference>
<comment type="subcellular location">
    <subcellularLocation>
        <location evidence="1">Cell membrane</location>
        <topology evidence="1">Multi-pass membrane protein</topology>
    </subcellularLocation>
</comment>
<dbReference type="InterPro" id="IPR011701">
    <property type="entry name" value="MFS"/>
</dbReference>
<evidence type="ECO:0000256" key="5">
    <source>
        <dbReference type="ARBA" id="ARBA00023136"/>
    </source>
</evidence>
<gene>
    <name evidence="7" type="ORF">ACFFRN_07410</name>
</gene>